<name>A0A7Y3RK95_9PROT</name>
<dbReference type="Proteomes" id="UP000536835">
    <property type="component" value="Unassembled WGS sequence"/>
</dbReference>
<feature type="signal peptide" evidence="1">
    <location>
        <begin position="1"/>
        <end position="37"/>
    </location>
</feature>
<gene>
    <name evidence="2" type="ORF">HK107_04715</name>
</gene>
<evidence type="ECO:0000313" key="3">
    <source>
        <dbReference type="Proteomes" id="UP000536835"/>
    </source>
</evidence>
<evidence type="ECO:0000256" key="1">
    <source>
        <dbReference type="SAM" id="SignalP"/>
    </source>
</evidence>
<dbReference type="InterPro" id="IPR025293">
    <property type="entry name" value="YfiR/HmsC-like"/>
</dbReference>
<dbReference type="AlphaFoldDB" id="A0A7Y3RK95"/>
<dbReference type="RefSeq" id="WP_173197203.1">
    <property type="nucleotide sequence ID" value="NZ_JABFCX010000002.1"/>
</dbReference>
<evidence type="ECO:0000313" key="2">
    <source>
        <dbReference type="EMBL" id="NNU15618.1"/>
    </source>
</evidence>
<proteinExistence type="predicted"/>
<keyword evidence="1" id="KW-0732">Signal</keyword>
<protein>
    <submittedName>
        <fullName evidence="2">YfiR family protein</fullName>
    </submittedName>
</protein>
<keyword evidence="3" id="KW-1185">Reference proteome</keyword>
<accession>A0A7Y3RK95</accession>
<sequence>MKGMRSDIRSGPAALRVLRGISLSLGLLFLALQPAHAQDDPGSVVLKIARFTTWPASAEFGQTFRICLRDDDPAFGRFVSLEEKTVGQKPVSLHAVPPSLLIARPCHLVYFSNGFADPQTVAGLKLRPVLTISPQPGFAMLGGVVEIGQTPGRFSIVIDRQTVIDHPLTVSAQLLAMAQEASQ</sequence>
<dbReference type="Pfam" id="PF13689">
    <property type="entry name" value="DUF4154"/>
    <property type="match status" value="1"/>
</dbReference>
<organism evidence="2 3">
    <name type="scientific">Parvularcula mediterranea</name>
    <dbReference type="NCBI Taxonomy" id="2732508"/>
    <lineage>
        <taxon>Bacteria</taxon>
        <taxon>Pseudomonadati</taxon>
        <taxon>Pseudomonadota</taxon>
        <taxon>Alphaproteobacteria</taxon>
        <taxon>Parvularculales</taxon>
        <taxon>Parvularculaceae</taxon>
        <taxon>Parvularcula</taxon>
    </lineage>
</organism>
<comment type="caution">
    <text evidence="2">The sequence shown here is derived from an EMBL/GenBank/DDBJ whole genome shotgun (WGS) entry which is preliminary data.</text>
</comment>
<feature type="chain" id="PRO_5031106469" evidence="1">
    <location>
        <begin position="38"/>
        <end position="183"/>
    </location>
</feature>
<reference evidence="2 3" key="1">
    <citation type="submission" date="2020-05" db="EMBL/GenBank/DDBJ databases">
        <title>Parvularcula mediterraneae sp. nov., isolated from polypropylene straw from shallow seawater of the seashore of Laganas in Zakynthos island, Greece.</title>
        <authorList>
            <person name="Szabo I."/>
            <person name="Al-Omari J."/>
            <person name="Rado J."/>
            <person name="Szerdahelyi G.S."/>
        </authorList>
    </citation>
    <scope>NUCLEOTIDE SEQUENCE [LARGE SCALE GENOMIC DNA]</scope>
    <source>
        <strain evidence="2 3">ZS-1/3</strain>
    </source>
</reference>
<dbReference type="EMBL" id="JABFCX010000002">
    <property type="protein sequence ID" value="NNU15618.1"/>
    <property type="molecule type" value="Genomic_DNA"/>
</dbReference>